<dbReference type="Pfam" id="PF00772">
    <property type="entry name" value="DnaB"/>
    <property type="match status" value="1"/>
</dbReference>
<dbReference type="CDD" id="cd00984">
    <property type="entry name" value="DnaB_C"/>
    <property type="match status" value="1"/>
</dbReference>
<dbReference type="Gene3D" id="1.10.860.10">
    <property type="entry name" value="DNAb Helicase, Chain A"/>
    <property type="match status" value="1"/>
</dbReference>
<feature type="domain" description="SF4 helicase" evidence="14">
    <location>
        <begin position="180"/>
        <end position="452"/>
    </location>
</feature>
<keyword evidence="7 12" id="KW-0067">ATP-binding</keyword>
<dbReference type="EC" id="5.6.2.3" evidence="11 12"/>
<dbReference type="InterPro" id="IPR016136">
    <property type="entry name" value="DNA_helicase_N/primase_C"/>
</dbReference>
<dbReference type="GO" id="GO:1990077">
    <property type="term" value="C:primosome complex"/>
    <property type="evidence" value="ECO:0007669"/>
    <property type="project" value="UniProtKB-UniRule"/>
</dbReference>
<feature type="coiled-coil region" evidence="13">
    <location>
        <begin position="326"/>
        <end position="353"/>
    </location>
</feature>
<dbReference type="SUPFAM" id="SSF52540">
    <property type="entry name" value="P-loop containing nucleoside triphosphate hydrolases"/>
    <property type="match status" value="1"/>
</dbReference>
<dbReference type="PANTHER" id="PTHR30153">
    <property type="entry name" value="REPLICATIVE DNA HELICASE DNAB"/>
    <property type="match status" value="1"/>
</dbReference>
<evidence type="ECO:0000256" key="4">
    <source>
        <dbReference type="ARBA" id="ARBA00022741"/>
    </source>
</evidence>
<dbReference type="GO" id="GO:0006269">
    <property type="term" value="P:DNA replication, synthesis of primer"/>
    <property type="evidence" value="ECO:0007669"/>
    <property type="project" value="UniProtKB-UniRule"/>
</dbReference>
<evidence type="ECO:0000256" key="11">
    <source>
        <dbReference type="NCBIfam" id="TIGR00665"/>
    </source>
</evidence>
<evidence type="ECO:0000256" key="6">
    <source>
        <dbReference type="ARBA" id="ARBA00022806"/>
    </source>
</evidence>
<dbReference type="Gene3D" id="3.40.50.300">
    <property type="entry name" value="P-loop containing nucleotide triphosphate hydrolases"/>
    <property type="match status" value="1"/>
</dbReference>
<dbReference type="AlphaFoldDB" id="A0A926F5D4"/>
<dbReference type="GO" id="GO:0005524">
    <property type="term" value="F:ATP binding"/>
    <property type="evidence" value="ECO:0007669"/>
    <property type="project" value="UniProtKB-UniRule"/>
</dbReference>
<dbReference type="EMBL" id="JACRTF010000001">
    <property type="protein sequence ID" value="MBC8594290.1"/>
    <property type="molecule type" value="Genomic_DNA"/>
</dbReference>
<evidence type="ECO:0000259" key="14">
    <source>
        <dbReference type="PROSITE" id="PS51199"/>
    </source>
</evidence>
<accession>A0A926F5D4</accession>
<protein>
    <recommendedName>
        <fullName evidence="11 12">Replicative DNA helicase</fullName>
        <ecNumber evidence="11 12">5.6.2.3</ecNumber>
    </recommendedName>
</protein>
<proteinExistence type="inferred from homology"/>
<keyword evidence="6 12" id="KW-0347">Helicase</keyword>
<keyword evidence="16" id="KW-1185">Reference proteome</keyword>
<evidence type="ECO:0000256" key="5">
    <source>
        <dbReference type="ARBA" id="ARBA00022801"/>
    </source>
</evidence>
<comment type="similarity">
    <text evidence="1 12">Belongs to the helicase family. DnaB subfamily.</text>
</comment>
<dbReference type="PROSITE" id="PS51199">
    <property type="entry name" value="SF4_HELICASE"/>
    <property type="match status" value="1"/>
</dbReference>
<evidence type="ECO:0000256" key="10">
    <source>
        <dbReference type="ARBA" id="ARBA00048954"/>
    </source>
</evidence>
<comment type="function">
    <text evidence="12">The main replicative DNA helicase, it participates in initiation and elongation during chromosome replication. Travels ahead of the DNA replisome, separating dsDNA into templates for DNA synthesis. A processive ATP-dependent 5'-3' DNA helicase it has DNA-dependent ATPase activity.</text>
</comment>
<comment type="caution">
    <text evidence="15">The sequence shown here is derived from an EMBL/GenBank/DDBJ whole genome shotgun (WGS) entry which is preliminary data.</text>
</comment>
<dbReference type="Pfam" id="PF03796">
    <property type="entry name" value="DnaB_C"/>
    <property type="match status" value="1"/>
</dbReference>
<gene>
    <name evidence="15" type="primary">dnaB</name>
    <name evidence="15" type="ORF">H8744_13755</name>
</gene>
<evidence type="ECO:0000256" key="9">
    <source>
        <dbReference type="ARBA" id="ARBA00023235"/>
    </source>
</evidence>
<dbReference type="SUPFAM" id="SSF48024">
    <property type="entry name" value="N-terminal domain of DnaB helicase"/>
    <property type="match status" value="1"/>
</dbReference>
<comment type="catalytic activity">
    <reaction evidence="10 12">
        <text>ATP + H2O = ADP + phosphate + H(+)</text>
        <dbReference type="Rhea" id="RHEA:13065"/>
        <dbReference type="ChEBI" id="CHEBI:15377"/>
        <dbReference type="ChEBI" id="CHEBI:15378"/>
        <dbReference type="ChEBI" id="CHEBI:30616"/>
        <dbReference type="ChEBI" id="CHEBI:43474"/>
        <dbReference type="ChEBI" id="CHEBI:456216"/>
        <dbReference type="EC" id="5.6.2.3"/>
    </reaction>
</comment>
<evidence type="ECO:0000256" key="7">
    <source>
        <dbReference type="ARBA" id="ARBA00022840"/>
    </source>
</evidence>
<evidence type="ECO:0000313" key="15">
    <source>
        <dbReference type="EMBL" id="MBC8594290.1"/>
    </source>
</evidence>
<evidence type="ECO:0000256" key="8">
    <source>
        <dbReference type="ARBA" id="ARBA00023125"/>
    </source>
</evidence>
<organism evidence="15 16">
    <name type="scientific">Jilunia laotingensis</name>
    <dbReference type="NCBI Taxonomy" id="2763675"/>
    <lineage>
        <taxon>Bacteria</taxon>
        <taxon>Pseudomonadati</taxon>
        <taxon>Bacteroidota</taxon>
        <taxon>Bacteroidia</taxon>
        <taxon>Bacteroidales</taxon>
        <taxon>Bacteroidaceae</taxon>
        <taxon>Jilunia</taxon>
    </lineage>
</organism>
<dbReference type="GO" id="GO:0043139">
    <property type="term" value="F:5'-3' DNA helicase activity"/>
    <property type="evidence" value="ECO:0007669"/>
    <property type="project" value="UniProtKB-EC"/>
</dbReference>
<dbReference type="GO" id="GO:0003677">
    <property type="term" value="F:DNA binding"/>
    <property type="evidence" value="ECO:0007669"/>
    <property type="project" value="UniProtKB-UniRule"/>
</dbReference>
<dbReference type="InterPro" id="IPR007693">
    <property type="entry name" value="DNA_helicase_DnaB-like_N"/>
</dbReference>
<reference evidence="15" key="1">
    <citation type="submission" date="2020-08" db="EMBL/GenBank/DDBJ databases">
        <title>Genome public.</title>
        <authorList>
            <person name="Liu C."/>
            <person name="Sun Q."/>
        </authorList>
    </citation>
    <scope>NUCLEOTIDE SEQUENCE</scope>
    <source>
        <strain evidence="15">N12</strain>
    </source>
</reference>
<keyword evidence="9" id="KW-0413">Isomerase</keyword>
<name>A0A926F5D4_9BACT</name>
<keyword evidence="8 12" id="KW-0238">DNA-binding</keyword>
<evidence type="ECO:0000256" key="13">
    <source>
        <dbReference type="SAM" id="Coils"/>
    </source>
</evidence>
<dbReference type="GO" id="GO:0016787">
    <property type="term" value="F:hydrolase activity"/>
    <property type="evidence" value="ECO:0007669"/>
    <property type="project" value="UniProtKB-KW"/>
</dbReference>
<keyword evidence="5 12" id="KW-0378">Hydrolase</keyword>
<evidence type="ECO:0000256" key="1">
    <source>
        <dbReference type="ARBA" id="ARBA00008428"/>
    </source>
</evidence>
<keyword evidence="3 12" id="KW-0235">DNA replication</keyword>
<keyword evidence="4 12" id="KW-0547">Nucleotide-binding</keyword>
<dbReference type="InterPro" id="IPR007694">
    <property type="entry name" value="DNA_helicase_DnaB-like_C"/>
</dbReference>
<evidence type="ECO:0000313" key="16">
    <source>
        <dbReference type="Proteomes" id="UP000651085"/>
    </source>
</evidence>
<dbReference type="RefSeq" id="WP_262435385.1">
    <property type="nucleotide sequence ID" value="NZ_JACRTF010000001.1"/>
</dbReference>
<evidence type="ECO:0000256" key="12">
    <source>
        <dbReference type="RuleBase" id="RU362085"/>
    </source>
</evidence>
<dbReference type="Proteomes" id="UP000651085">
    <property type="component" value="Unassembled WGS sequence"/>
</dbReference>
<evidence type="ECO:0000256" key="2">
    <source>
        <dbReference type="ARBA" id="ARBA00022515"/>
    </source>
</evidence>
<dbReference type="InterPro" id="IPR027417">
    <property type="entry name" value="P-loop_NTPase"/>
</dbReference>
<dbReference type="PANTHER" id="PTHR30153:SF2">
    <property type="entry name" value="REPLICATIVE DNA HELICASE"/>
    <property type="match status" value="1"/>
</dbReference>
<dbReference type="InterPro" id="IPR036185">
    <property type="entry name" value="DNA_heli_DnaB-like_N_sf"/>
</dbReference>
<dbReference type="NCBIfam" id="TIGR00665">
    <property type="entry name" value="DnaB"/>
    <property type="match status" value="1"/>
</dbReference>
<keyword evidence="13" id="KW-0175">Coiled coil</keyword>
<evidence type="ECO:0000256" key="3">
    <source>
        <dbReference type="ARBA" id="ARBA00022705"/>
    </source>
</evidence>
<sequence length="459" mass="51385">MENSRNTPLPQEKELEEAVIGALLVESRAISLVIGYLRPEMFYDPKLETIYASIEAMFHEGKKVDILTVKEELQKQGKLQEIGGAYNITWLSSKVASSAHLETHAMILKDKYLKRELITGLHKALSKAADETFDTEEVLSDIHALIDGIENDCGWKQQLRPMSSLMADTLREAEQRQQNNRNGLTGIPTGLADLDKLTSGLQNNDLILIGARPSVGKTAFGLNMAKAAAQAGHNAVFYSIEMQGERLGDRWILSECRLNATQWRSGLISEEEMIQARATANKLSRLPLYIDDSARMSMDYIRASARMLHSKGKCDVIFIDYLQLSEMKHEKENRNREQEVAQAARKAKMLAKELSIPVVLLSQLNRESETRPFKKPALADLRESGSIEQDADIVILLYRPAQAGLSTDKDSGFPTDHLGVAIVAKHRNGETKSVYFGHSSDMTVISDYTPPMEWVLRQK</sequence>
<dbReference type="InterPro" id="IPR007692">
    <property type="entry name" value="DNA_helicase_DnaB"/>
</dbReference>
<keyword evidence="2 12" id="KW-0639">Primosome</keyword>
<dbReference type="GO" id="GO:0005829">
    <property type="term" value="C:cytosol"/>
    <property type="evidence" value="ECO:0007669"/>
    <property type="project" value="TreeGrafter"/>
</dbReference>